<reference evidence="3 4" key="1">
    <citation type="submission" date="2016-10" db="EMBL/GenBank/DDBJ databases">
        <authorList>
            <person name="de Groot N.N."/>
        </authorList>
    </citation>
    <scope>NUCLEOTIDE SEQUENCE [LARGE SCALE GENOMIC DNA]</scope>
    <source>
        <strain evidence="3 4">LMG 27731</strain>
    </source>
</reference>
<feature type="compositionally biased region" description="Polar residues" evidence="1">
    <location>
        <begin position="150"/>
        <end position="166"/>
    </location>
</feature>
<dbReference type="GO" id="GO:0003700">
    <property type="term" value="F:DNA-binding transcription factor activity"/>
    <property type="evidence" value="ECO:0007669"/>
    <property type="project" value="InterPro"/>
</dbReference>
<dbReference type="InterPro" id="IPR036388">
    <property type="entry name" value="WH-like_DNA-bd_sf"/>
</dbReference>
<dbReference type="Gene3D" id="1.10.10.10">
    <property type="entry name" value="Winged helix-like DNA-binding domain superfamily/Winged helix DNA-binding domain"/>
    <property type="match status" value="1"/>
</dbReference>
<sequence length="180" mass="19632">MNSILPKDHIALLLSARRSSLDHLLAQHAMRSLASMLNDALRSLHISAAQFCLLSLLYRDNHPTVGELADEMQAQPSLVSAQISILTRRALVTSMPGREDRRSRRLGLTSYGMSVLLDALPLWLKVSSEAANIISTTQLRSIGSLGATEANRNSPFAKGTDTSSDPHQLAQEPFDMASNQ</sequence>
<dbReference type="AlphaFoldDB" id="A0A1I7EPR1"/>
<accession>A0A1I7EPR1</accession>
<dbReference type="InterPro" id="IPR000835">
    <property type="entry name" value="HTH_MarR-typ"/>
</dbReference>
<dbReference type="OrthoDB" id="9112777at2"/>
<organism evidence="3 4">
    <name type="scientific">Paraburkholderia aspalathi</name>
    <dbReference type="NCBI Taxonomy" id="1324617"/>
    <lineage>
        <taxon>Bacteria</taxon>
        <taxon>Pseudomonadati</taxon>
        <taxon>Pseudomonadota</taxon>
        <taxon>Betaproteobacteria</taxon>
        <taxon>Burkholderiales</taxon>
        <taxon>Burkholderiaceae</taxon>
        <taxon>Paraburkholderia</taxon>
    </lineage>
</organism>
<evidence type="ECO:0000313" key="3">
    <source>
        <dbReference type="EMBL" id="SFU25901.1"/>
    </source>
</evidence>
<dbReference type="InterPro" id="IPR036390">
    <property type="entry name" value="WH_DNA-bd_sf"/>
</dbReference>
<evidence type="ECO:0000313" key="4">
    <source>
        <dbReference type="Proteomes" id="UP000198844"/>
    </source>
</evidence>
<dbReference type="Proteomes" id="UP000198844">
    <property type="component" value="Unassembled WGS sequence"/>
</dbReference>
<dbReference type="Pfam" id="PF01047">
    <property type="entry name" value="MarR"/>
    <property type="match status" value="1"/>
</dbReference>
<gene>
    <name evidence="3" type="ORF">SAMN05192563_104336</name>
</gene>
<dbReference type="EMBL" id="FPBH01000043">
    <property type="protein sequence ID" value="SFU25901.1"/>
    <property type="molecule type" value="Genomic_DNA"/>
</dbReference>
<evidence type="ECO:0000259" key="2">
    <source>
        <dbReference type="PROSITE" id="PS50995"/>
    </source>
</evidence>
<protein>
    <submittedName>
        <fullName evidence="3">DNA-binding transcriptional regulator, MarR family</fullName>
    </submittedName>
</protein>
<feature type="region of interest" description="Disordered" evidence="1">
    <location>
        <begin position="150"/>
        <end position="180"/>
    </location>
</feature>
<dbReference type="PROSITE" id="PS50995">
    <property type="entry name" value="HTH_MARR_2"/>
    <property type="match status" value="1"/>
</dbReference>
<evidence type="ECO:0000256" key="1">
    <source>
        <dbReference type="SAM" id="MobiDB-lite"/>
    </source>
</evidence>
<keyword evidence="3" id="KW-0238">DNA-binding</keyword>
<proteinExistence type="predicted"/>
<name>A0A1I7EPR1_9BURK</name>
<dbReference type="SUPFAM" id="SSF46785">
    <property type="entry name" value="Winged helix' DNA-binding domain"/>
    <property type="match status" value="1"/>
</dbReference>
<dbReference type="SMART" id="SM00347">
    <property type="entry name" value="HTH_MARR"/>
    <property type="match status" value="1"/>
</dbReference>
<dbReference type="GO" id="GO:0003677">
    <property type="term" value="F:DNA binding"/>
    <property type="evidence" value="ECO:0007669"/>
    <property type="project" value="UniProtKB-KW"/>
</dbReference>
<feature type="domain" description="HTH marR-type" evidence="2">
    <location>
        <begin position="18"/>
        <end position="151"/>
    </location>
</feature>